<dbReference type="Proteomes" id="UP000561045">
    <property type="component" value="Unassembled WGS sequence"/>
</dbReference>
<comment type="caution">
    <text evidence="1">The sequence shown here is derived from an EMBL/GenBank/DDBJ whole genome shotgun (WGS) entry which is preliminary data.</text>
</comment>
<organism evidence="1 2">
    <name type="scientific">Niveibacterium umoris</name>
    <dbReference type="NCBI Taxonomy" id="1193620"/>
    <lineage>
        <taxon>Bacteria</taxon>
        <taxon>Pseudomonadati</taxon>
        <taxon>Pseudomonadota</taxon>
        <taxon>Betaproteobacteria</taxon>
        <taxon>Rhodocyclales</taxon>
        <taxon>Rhodocyclaceae</taxon>
        <taxon>Niveibacterium</taxon>
    </lineage>
</organism>
<dbReference type="AlphaFoldDB" id="A0A840BQ50"/>
<dbReference type="EMBL" id="JACIET010000002">
    <property type="protein sequence ID" value="MBB4013658.1"/>
    <property type="molecule type" value="Genomic_DNA"/>
</dbReference>
<sequence>MLIIKNGQLTAKSDKSPIVVTVCHVAWFDLTKTYQIANAPARTSSLVFTGADLNFVARVLYAESSGSAKVTDRDERMKEKAAILNVKHFRLNRMGYPNRHAPQTFTDVCQAKGQFESVYSGTPKFSGSDPDTYESLSKPECFDLEEAIDAVREFLKAGPNSDYLFDNFRGGRGSRGTTIGQTRFWLSPEGERLYEKHE</sequence>
<dbReference type="RefSeq" id="WP_183635591.1">
    <property type="nucleotide sequence ID" value="NZ_BAABLE010000005.1"/>
</dbReference>
<evidence type="ECO:0000313" key="2">
    <source>
        <dbReference type="Proteomes" id="UP000561045"/>
    </source>
</evidence>
<protein>
    <submittedName>
        <fullName evidence="1">Uncharacterized protein</fullName>
    </submittedName>
</protein>
<reference evidence="1 2" key="1">
    <citation type="submission" date="2020-08" db="EMBL/GenBank/DDBJ databases">
        <title>Genomic Encyclopedia of Type Strains, Phase IV (KMG-IV): sequencing the most valuable type-strain genomes for metagenomic binning, comparative biology and taxonomic classification.</title>
        <authorList>
            <person name="Goeker M."/>
        </authorList>
    </citation>
    <scope>NUCLEOTIDE SEQUENCE [LARGE SCALE GENOMIC DNA]</scope>
    <source>
        <strain evidence="1 2">DSM 106739</strain>
    </source>
</reference>
<dbReference type="Gene3D" id="1.10.10.2520">
    <property type="entry name" value="Cell wall hydrolase SleB, domain 1"/>
    <property type="match status" value="1"/>
</dbReference>
<gene>
    <name evidence="1" type="ORF">GGR36_003004</name>
</gene>
<keyword evidence="2" id="KW-1185">Reference proteome</keyword>
<name>A0A840BQ50_9RHOO</name>
<dbReference type="InterPro" id="IPR042047">
    <property type="entry name" value="SleB_dom1"/>
</dbReference>
<accession>A0A840BQ50</accession>
<proteinExistence type="predicted"/>
<evidence type="ECO:0000313" key="1">
    <source>
        <dbReference type="EMBL" id="MBB4013658.1"/>
    </source>
</evidence>